<comment type="caution">
    <text evidence="1">The sequence shown here is derived from an EMBL/GenBank/DDBJ whole genome shotgun (WGS) entry which is preliminary data.</text>
</comment>
<evidence type="ECO:0000313" key="1">
    <source>
        <dbReference type="EMBL" id="KAJ1158078.1"/>
    </source>
</evidence>
<keyword evidence="2" id="KW-1185">Reference proteome</keyword>
<dbReference type="Proteomes" id="UP001066276">
    <property type="component" value="Chromosome 5"/>
</dbReference>
<proteinExistence type="predicted"/>
<dbReference type="AlphaFoldDB" id="A0AAV7S1S4"/>
<reference evidence="1" key="1">
    <citation type="journal article" date="2022" name="bioRxiv">
        <title>Sequencing and chromosome-scale assembly of the giantPleurodeles waltlgenome.</title>
        <authorList>
            <person name="Brown T."/>
            <person name="Elewa A."/>
            <person name="Iarovenko S."/>
            <person name="Subramanian E."/>
            <person name="Araus A.J."/>
            <person name="Petzold A."/>
            <person name="Susuki M."/>
            <person name="Suzuki K.-i.T."/>
            <person name="Hayashi T."/>
            <person name="Toyoda A."/>
            <person name="Oliveira C."/>
            <person name="Osipova E."/>
            <person name="Leigh N.D."/>
            <person name="Simon A."/>
            <person name="Yun M.H."/>
        </authorList>
    </citation>
    <scope>NUCLEOTIDE SEQUENCE</scope>
    <source>
        <strain evidence="1">20211129_DDA</strain>
        <tissue evidence="1">Liver</tissue>
    </source>
</reference>
<dbReference type="EMBL" id="JANPWB010000009">
    <property type="protein sequence ID" value="KAJ1158078.1"/>
    <property type="molecule type" value="Genomic_DNA"/>
</dbReference>
<organism evidence="1 2">
    <name type="scientific">Pleurodeles waltl</name>
    <name type="common">Iberian ribbed newt</name>
    <dbReference type="NCBI Taxonomy" id="8319"/>
    <lineage>
        <taxon>Eukaryota</taxon>
        <taxon>Metazoa</taxon>
        <taxon>Chordata</taxon>
        <taxon>Craniata</taxon>
        <taxon>Vertebrata</taxon>
        <taxon>Euteleostomi</taxon>
        <taxon>Amphibia</taxon>
        <taxon>Batrachia</taxon>
        <taxon>Caudata</taxon>
        <taxon>Salamandroidea</taxon>
        <taxon>Salamandridae</taxon>
        <taxon>Pleurodelinae</taxon>
        <taxon>Pleurodeles</taxon>
    </lineage>
</organism>
<protein>
    <submittedName>
        <fullName evidence="1">Uncharacterized protein</fullName>
    </submittedName>
</protein>
<accession>A0AAV7S1S4</accession>
<sequence>MGLFGEEARRVSAAPRRHAVCGTSLTPQRGPQCLRRLVVEMGDQWHRCRLLSPLDTELLSVFRLDLGRTA</sequence>
<gene>
    <name evidence="1" type="ORF">NDU88_010772</name>
</gene>
<evidence type="ECO:0000313" key="2">
    <source>
        <dbReference type="Proteomes" id="UP001066276"/>
    </source>
</evidence>
<name>A0AAV7S1S4_PLEWA</name>